<protein>
    <submittedName>
        <fullName evidence="1">Uncharacterized protein</fullName>
    </submittedName>
</protein>
<gene>
    <name evidence="1" type="ORF">PENFLA_c010G10901</name>
</gene>
<dbReference type="Proteomes" id="UP000191342">
    <property type="component" value="Unassembled WGS sequence"/>
</dbReference>
<dbReference type="EMBL" id="MLQL01000010">
    <property type="protein sequence ID" value="OQE24063.1"/>
    <property type="molecule type" value="Genomic_DNA"/>
</dbReference>
<proteinExistence type="predicted"/>
<reference evidence="2" key="1">
    <citation type="journal article" date="2017" name="Nat. Microbiol.">
        <title>Global analysis of biosynthetic gene clusters reveals vast potential of secondary metabolite production in Penicillium species.</title>
        <authorList>
            <person name="Nielsen J.C."/>
            <person name="Grijseels S."/>
            <person name="Prigent S."/>
            <person name="Ji B."/>
            <person name="Dainat J."/>
            <person name="Nielsen K.F."/>
            <person name="Frisvad J.C."/>
            <person name="Workman M."/>
            <person name="Nielsen J."/>
        </authorList>
    </citation>
    <scope>NUCLEOTIDE SEQUENCE [LARGE SCALE GENOMIC DNA]</scope>
    <source>
        <strain evidence="2">IBT 14082</strain>
    </source>
</reference>
<name>A0A1V6TEQ2_9EURO</name>
<accession>A0A1V6TEQ2</accession>
<sequence>MAQYKQSAAAFPPRARVGSLPSTRLGSRWPIHMCTTDNAVNVKEANALGPGAIVLQTACEGSTIIECDNLDPHAALTIATCVMAMNFLSGRPRPHFPIVHC</sequence>
<keyword evidence="2" id="KW-1185">Reference proteome</keyword>
<dbReference type="AlphaFoldDB" id="A0A1V6TEQ2"/>
<evidence type="ECO:0000313" key="1">
    <source>
        <dbReference type="EMBL" id="OQE24063.1"/>
    </source>
</evidence>
<evidence type="ECO:0000313" key="2">
    <source>
        <dbReference type="Proteomes" id="UP000191342"/>
    </source>
</evidence>
<organism evidence="1 2">
    <name type="scientific">Penicillium flavigenum</name>
    <dbReference type="NCBI Taxonomy" id="254877"/>
    <lineage>
        <taxon>Eukaryota</taxon>
        <taxon>Fungi</taxon>
        <taxon>Dikarya</taxon>
        <taxon>Ascomycota</taxon>
        <taxon>Pezizomycotina</taxon>
        <taxon>Eurotiomycetes</taxon>
        <taxon>Eurotiomycetidae</taxon>
        <taxon>Eurotiales</taxon>
        <taxon>Aspergillaceae</taxon>
        <taxon>Penicillium</taxon>
    </lineage>
</organism>
<dbReference type="OrthoDB" id="4358342at2759"/>
<comment type="caution">
    <text evidence="1">The sequence shown here is derived from an EMBL/GenBank/DDBJ whole genome shotgun (WGS) entry which is preliminary data.</text>
</comment>